<protein>
    <submittedName>
        <fullName evidence="1">Uncharacterized protein</fullName>
    </submittedName>
</protein>
<organism evidence="1 2">
    <name type="scientific">Vigna angularis var. angularis</name>
    <dbReference type="NCBI Taxonomy" id="157739"/>
    <lineage>
        <taxon>Eukaryota</taxon>
        <taxon>Viridiplantae</taxon>
        <taxon>Streptophyta</taxon>
        <taxon>Embryophyta</taxon>
        <taxon>Tracheophyta</taxon>
        <taxon>Spermatophyta</taxon>
        <taxon>Magnoliopsida</taxon>
        <taxon>eudicotyledons</taxon>
        <taxon>Gunneridae</taxon>
        <taxon>Pentapetalae</taxon>
        <taxon>rosids</taxon>
        <taxon>fabids</taxon>
        <taxon>Fabales</taxon>
        <taxon>Fabaceae</taxon>
        <taxon>Papilionoideae</taxon>
        <taxon>50 kb inversion clade</taxon>
        <taxon>NPAAA clade</taxon>
        <taxon>indigoferoid/millettioid clade</taxon>
        <taxon>Phaseoleae</taxon>
        <taxon>Vigna</taxon>
    </lineage>
</organism>
<dbReference type="EMBL" id="AP015044">
    <property type="protein sequence ID" value="BAU01269.1"/>
    <property type="molecule type" value="Genomic_DNA"/>
</dbReference>
<evidence type="ECO:0000313" key="2">
    <source>
        <dbReference type="Proteomes" id="UP000291084"/>
    </source>
</evidence>
<sequence>MLFFFQDHHCRHFLLRSPCVAFLERGSTLRLLTSSTFPQLPRIESAPAVSFSSPRMAPTRSSFPIIMPILSATGLCGRCSWTKKLLYQLLVVVDRETCVFISLLPAFSVSMDEDMKTSGPVAASPICRRSVGRCWMVSGSWFFTQFLCHLLQF</sequence>
<reference evidence="1 2" key="1">
    <citation type="journal article" date="2015" name="Sci. Rep.">
        <title>The power of single molecule real-time sequencing technology in the de novo assembly of a eukaryotic genome.</title>
        <authorList>
            <person name="Sakai H."/>
            <person name="Naito K."/>
            <person name="Ogiso-Tanaka E."/>
            <person name="Takahashi Y."/>
            <person name="Iseki K."/>
            <person name="Muto C."/>
            <person name="Satou K."/>
            <person name="Teruya K."/>
            <person name="Shiroma A."/>
            <person name="Shimoji M."/>
            <person name="Hirano T."/>
            <person name="Itoh T."/>
            <person name="Kaga A."/>
            <person name="Tomooka N."/>
        </authorList>
    </citation>
    <scope>NUCLEOTIDE SEQUENCE [LARGE SCALE GENOMIC DNA]</scope>
    <source>
        <strain evidence="2">cv. Shumari</strain>
    </source>
</reference>
<name>A0A0S3T8E7_PHAAN</name>
<accession>A0A0S3T8E7</accession>
<dbReference type="AlphaFoldDB" id="A0A0S3T8E7"/>
<proteinExistence type="predicted"/>
<keyword evidence="2" id="KW-1185">Reference proteome</keyword>
<gene>
    <name evidence="1" type="primary">Vigan.11G047000</name>
    <name evidence="1" type="ORF">VIGAN_11047000</name>
</gene>
<evidence type="ECO:0000313" key="1">
    <source>
        <dbReference type="EMBL" id="BAU01269.1"/>
    </source>
</evidence>
<dbReference type="Proteomes" id="UP000291084">
    <property type="component" value="Chromosome 11"/>
</dbReference>